<gene>
    <name evidence="3" type="ORF">O3H35_08340</name>
    <name evidence="2" type="ORF">O3H54_03220</name>
</gene>
<name>A0A9E5A5C0_9EURY</name>
<accession>A0A9E5A5C0</accession>
<protein>
    <submittedName>
        <fullName evidence="3">DUF2341 domain-containing protein</fullName>
    </submittedName>
</protein>
<comment type="caution">
    <text evidence="3">The sequence shown here is derived from an EMBL/GenBank/DDBJ whole genome shotgun (WGS) entry which is preliminary data.</text>
</comment>
<dbReference type="InterPro" id="IPR013783">
    <property type="entry name" value="Ig-like_fold"/>
</dbReference>
<dbReference type="EMBL" id="JAPVES010000030">
    <property type="protein sequence ID" value="MCZ3372642.1"/>
    <property type="molecule type" value="Genomic_DNA"/>
</dbReference>
<proteinExistence type="predicted"/>
<evidence type="ECO:0000313" key="4">
    <source>
        <dbReference type="Proteomes" id="UP001068021"/>
    </source>
</evidence>
<feature type="domain" description="DUF2341" evidence="1">
    <location>
        <begin position="335"/>
        <end position="415"/>
    </location>
</feature>
<keyword evidence="4" id="KW-1185">Reference proteome</keyword>
<evidence type="ECO:0000313" key="3">
    <source>
        <dbReference type="EMBL" id="MCZ3372642.1"/>
    </source>
</evidence>
<dbReference type="SUPFAM" id="SSF50998">
    <property type="entry name" value="Quinoprotein alcohol dehydrogenase-like"/>
    <property type="match status" value="1"/>
</dbReference>
<dbReference type="Pfam" id="PF10102">
    <property type="entry name" value="DUF2341"/>
    <property type="match status" value="1"/>
</dbReference>
<evidence type="ECO:0000259" key="1">
    <source>
        <dbReference type="Pfam" id="PF10102"/>
    </source>
</evidence>
<dbReference type="InterPro" id="IPR011047">
    <property type="entry name" value="Quinoprotein_ADH-like_sf"/>
</dbReference>
<dbReference type="Proteomes" id="UP001068021">
    <property type="component" value="Unassembled WGS sequence"/>
</dbReference>
<organism evidence="3">
    <name type="scientific">Methanobacterium veterum</name>
    <dbReference type="NCBI Taxonomy" id="408577"/>
    <lineage>
        <taxon>Archaea</taxon>
        <taxon>Methanobacteriati</taxon>
        <taxon>Methanobacteriota</taxon>
        <taxon>Methanomada group</taxon>
        <taxon>Methanobacteria</taxon>
        <taxon>Methanobacteriales</taxon>
        <taxon>Methanobacteriaceae</taxon>
        <taxon>Methanobacterium</taxon>
    </lineage>
</organism>
<evidence type="ECO:0000313" key="2">
    <source>
        <dbReference type="EMBL" id="MCZ3364887.1"/>
    </source>
</evidence>
<dbReference type="Gene3D" id="2.60.40.10">
    <property type="entry name" value="Immunoglobulins"/>
    <property type="match status" value="1"/>
</dbReference>
<dbReference type="EMBL" id="JAPVER010000018">
    <property type="protein sequence ID" value="MCZ3364887.1"/>
    <property type="molecule type" value="Genomic_DNA"/>
</dbReference>
<dbReference type="InterPro" id="IPR018765">
    <property type="entry name" value="DUF2341"/>
</dbReference>
<sequence>MKIKIILLLCIIASSIITVGAIQEVWHSGNSEIKSLSSDGINIYAATPDNLKCLNPDGSQKWSKTYTINDNGQAIKINKYALIGTDDDLKALNLNDGSQRWTNYETLGINQVIKYIFTKQGYIIASNDNKAIVIDRETGENKTQVIEANTVCKPYSTQGLYLTGTSEGIQAYKSILLPDLYIKNTKLESGKVTATIENKGLSTAKSVVVKFFYRKSDGSLKTLHRNLGDIQEGQSRDAPLYGNITAGYVNVDPYYTVKELNEDNNQKYFTYNQQNNTNPGDNQSENTTTPEEEFWIEGFNYKSNVNIQYSGTTDLIDYTITKVLVNFEAGKMKTNFDDVRFVSGNQVLNYTLKSKIDSDKAYFDVKVPLIKGDSGTNITMFSGNANAVSLSNPDNTYLLYDHFEGTELNSSKWEITAGTPTISNSILTLSGTGSKGICSKNTFNAPIYFEAKSHMSGIYSQIGIGPDKDLSSKLIAIYGTVPSSNAVLYVANGSGYNMIGYNSLGGNDSIRGIGYYNHIVKGYENGELINGQIEGFDPEGPYYIEITGTYATQYVDYILARNYIYPEPTLGNWGSWISKT</sequence>
<dbReference type="AlphaFoldDB" id="A0A9E5A5C0"/>
<dbReference type="Proteomes" id="UP001074446">
    <property type="component" value="Unassembled WGS sequence"/>
</dbReference>
<reference evidence="3" key="1">
    <citation type="submission" date="2022-12" db="EMBL/GenBank/DDBJ databases">
        <title>Reclassification of two methanogenic archaea species isolated from the Kolyma lowland permafrost.</title>
        <authorList>
            <person name="Trubitsyn V.E."/>
            <person name="Rivkina E.M."/>
            <person name="Shcherbakova V.A."/>
        </authorList>
    </citation>
    <scope>NUCLEOTIDE SEQUENCE</scope>
    <source>
        <strain evidence="2">M2</strain>
        <strain evidence="3">MK4</strain>
    </source>
</reference>
<dbReference type="RefSeq" id="WP_048080196.1">
    <property type="nucleotide sequence ID" value="NZ_JAPVER010000018.1"/>
</dbReference>